<protein>
    <submittedName>
        <fullName evidence="1">Uncharacterized protein</fullName>
    </submittedName>
</protein>
<gene>
    <name evidence="1" type="ORF">TNIN_50281</name>
</gene>
<name>A0A8X6XXN4_9ARAC</name>
<keyword evidence="2" id="KW-1185">Reference proteome</keyword>
<evidence type="ECO:0000313" key="1">
    <source>
        <dbReference type="EMBL" id="GFY61898.1"/>
    </source>
</evidence>
<dbReference type="AlphaFoldDB" id="A0A8X6XXN4"/>
<dbReference type="OrthoDB" id="8062037at2759"/>
<dbReference type="EMBL" id="BMAV01013895">
    <property type="protein sequence ID" value="GFY61898.1"/>
    <property type="molecule type" value="Genomic_DNA"/>
</dbReference>
<accession>A0A8X6XXN4</accession>
<comment type="caution">
    <text evidence="1">The sequence shown here is derived from an EMBL/GenBank/DDBJ whole genome shotgun (WGS) entry which is preliminary data.</text>
</comment>
<reference evidence="1" key="1">
    <citation type="submission" date="2020-08" db="EMBL/GenBank/DDBJ databases">
        <title>Multicomponent nature underlies the extraordinary mechanical properties of spider dragline silk.</title>
        <authorList>
            <person name="Kono N."/>
            <person name="Nakamura H."/>
            <person name="Mori M."/>
            <person name="Yoshida Y."/>
            <person name="Ohtoshi R."/>
            <person name="Malay A.D."/>
            <person name="Moran D.A.P."/>
            <person name="Tomita M."/>
            <person name="Numata K."/>
            <person name="Arakawa K."/>
        </authorList>
    </citation>
    <scope>NUCLEOTIDE SEQUENCE</scope>
</reference>
<feature type="non-terminal residue" evidence="1">
    <location>
        <position position="37"/>
    </location>
</feature>
<proteinExistence type="predicted"/>
<sequence>MTKYPSGKAISEMIRRRWGLSTCDGDIMILLLTQQNI</sequence>
<dbReference type="Proteomes" id="UP000886998">
    <property type="component" value="Unassembled WGS sequence"/>
</dbReference>
<evidence type="ECO:0000313" key="2">
    <source>
        <dbReference type="Proteomes" id="UP000886998"/>
    </source>
</evidence>
<organism evidence="1 2">
    <name type="scientific">Trichonephila inaurata madagascariensis</name>
    <dbReference type="NCBI Taxonomy" id="2747483"/>
    <lineage>
        <taxon>Eukaryota</taxon>
        <taxon>Metazoa</taxon>
        <taxon>Ecdysozoa</taxon>
        <taxon>Arthropoda</taxon>
        <taxon>Chelicerata</taxon>
        <taxon>Arachnida</taxon>
        <taxon>Araneae</taxon>
        <taxon>Araneomorphae</taxon>
        <taxon>Entelegynae</taxon>
        <taxon>Araneoidea</taxon>
        <taxon>Nephilidae</taxon>
        <taxon>Trichonephila</taxon>
        <taxon>Trichonephila inaurata</taxon>
    </lineage>
</organism>